<evidence type="ECO:0000313" key="3">
    <source>
        <dbReference type="Proteomes" id="UP001501265"/>
    </source>
</evidence>
<accession>A0ABP9BS15</accession>
<organism evidence="2 3">
    <name type="scientific">Streptomyces ziwulingensis</name>
    <dbReference type="NCBI Taxonomy" id="1045501"/>
    <lineage>
        <taxon>Bacteria</taxon>
        <taxon>Bacillati</taxon>
        <taxon>Actinomycetota</taxon>
        <taxon>Actinomycetes</taxon>
        <taxon>Kitasatosporales</taxon>
        <taxon>Streptomycetaceae</taxon>
        <taxon>Streptomyces</taxon>
    </lineage>
</organism>
<name>A0ABP9BS15_9ACTN</name>
<reference evidence="3" key="1">
    <citation type="journal article" date="2019" name="Int. J. Syst. Evol. Microbiol.">
        <title>The Global Catalogue of Microorganisms (GCM) 10K type strain sequencing project: providing services to taxonomists for standard genome sequencing and annotation.</title>
        <authorList>
            <consortium name="The Broad Institute Genomics Platform"/>
            <consortium name="The Broad Institute Genome Sequencing Center for Infectious Disease"/>
            <person name="Wu L."/>
            <person name="Ma J."/>
        </authorList>
    </citation>
    <scope>NUCLEOTIDE SEQUENCE [LARGE SCALE GENOMIC DNA]</scope>
    <source>
        <strain evidence="3">JCM 18081</strain>
    </source>
</reference>
<evidence type="ECO:0000256" key="1">
    <source>
        <dbReference type="SAM" id="MobiDB-lite"/>
    </source>
</evidence>
<feature type="compositionally biased region" description="Basic and acidic residues" evidence="1">
    <location>
        <begin position="15"/>
        <end position="26"/>
    </location>
</feature>
<feature type="region of interest" description="Disordered" evidence="1">
    <location>
        <begin position="64"/>
        <end position="85"/>
    </location>
</feature>
<comment type="caution">
    <text evidence="2">The sequence shown here is derived from an EMBL/GenBank/DDBJ whole genome shotgun (WGS) entry which is preliminary data.</text>
</comment>
<feature type="region of interest" description="Disordered" evidence="1">
    <location>
        <begin position="1"/>
        <end position="26"/>
    </location>
</feature>
<gene>
    <name evidence="2" type="ORF">GCM10023220_29850</name>
</gene>
<protein>
    <submittedName>
        <fullName evidence="2">Uncharacterized protein</fullName>
    </submittedName>
</protein>
<proteinExistence type="predicted"/>
<dbReference type="EMBL" id="BAABIG010000025">
    <property type="protein sequence ID" value="GAA4799683.1"/>
    <property type="molecule type" value="Genomic_DNA"/>
</dbReference>
<feature type="compositionally biased region" description="Basic and acidic residues" evidence="1">
    <location>
        <begin position="64"/>
        <end position="74"/>
    </location>
</feature>
<evidence type="ECO:0000313" key="2">
    <source>
        <dbReference type="EMBL" id="GAA4799683.1"/>
    </source>
</evidence>
<sequence length="85" mass="8845">MVVADASLEAGRAARRFDPADESGRGERVEGLVHGLYGDVADPVAHTGGESLGTEVVPVPDRLQERDASGRHPQSDAAQVLGGVR</sequence>
<keyword evidence="3" id="KW-1185">Reference proteome</keyword>
<dbReference type="Proteomes" id="UP001501265">
    <property type="component" value="Unassembled WGS sequence"/>
</dbReference>